<dbReference type="GO" id="GO:0005525">
    <property type="term" value="F:GTP binding"/>
    <property type="evidence" value="ECO:0007669"/>
    <property type="project" value="InterPro"/>
</dbReference>
<evidence type="ECO:0000313" key="4">
    <source>
        <dbReference type="Proteomes" id="UP000663861"/>
    </source>
</evidence>
<proteinExistence type="predicted"/>
<dbReference type="InterPro" id="IPR006703">
    <property type="entry name" value="G_AIG1"/>
</dbReference>
<dbReference type="Gene3D" id="3.40.50.300">
    <property type="entry name" value="P-loop containing nucleotide triphosphate hydrolases"/>
    <property type="match status" value="1"/>
</dbReference>
<evidence type="ECO:0000313" key="3">
    <source>
        <dbReference type="EMBL" id="CAE6532277.1"/>
    </source>
</evidence>
<feature type="domain" description="AIG1-type G" evidence="2">
    <location>
        <begin position="51"/>
        <end position="221"/>
    </location>
</feature>
<keyword evidence="1" id="KW-0547">Nucleotide-binding</keyword>
<accession>A0A8H3DLZ5</accession>
<dbReference type="AlphaFoldDB" id="A0A8H3DLZ5"/>
<dbReference type="Proteomes" id="UP000663861">
    <property type="component" value="Unassembled WGS sequence"/>
</dbReference>
<dbReference type="CDD" id="cd00882">
    <property type="entry name" value="Ras_like_GTPase"/>
    <property type="match status" value="1"/>
</dbReference>
<protein>
    <recommendedName>
        <fullName evidence="2">AIG1-type G domain-containing protein</fullName>
    </recommendedName>
</protein>
<evidence type="ECO:0000256" key="1">
    <source>
        <dbReference type="ARBA" id="ARBA00022741"/>
    </source>
</evidence>
<dbReference type="SUPFAM" id="SSF52540">
    <property type="entry name" value="P-loop containing nucleoside triphosphate hydrolases"/>
    <property type="match status" value="2"/>
</dbReference>
<sequence length="552" mass="61173">MTRVTTSHPKTFDTYDTVHGLQPLETSLGWEHANSSPARIPFEFPKKKNVLTILLIGETGSGKTSFMSLLLNLFQGNGPFELKDRHFLEAQSGLDRSQSQTTEARLYSFTAANGVRVEILDTPGLADTRGIEEDKKHKERICCAIRDLVTMIDGVLIVANGRVERLTVATDYTLNTLATLFPRSIVSNIGIIFTSVGASGAGLNFQMNSLPSELQKVQHWCIDNPLSLHKNYLAQTARGALNNRQKAKQERNLEANYEDAIESLDGWLEWLDERKVIPTSAIIELYQKSSEIESRLFSTIAFIGSLSDLECKLLDISSALNATGEEKARLAGLKQTLPTQIWVVKGTSHYNTICTVPGCHVNCHVQCSLELGDPAILGGSCKAFKTLGIPNRWLPFWSNAEVKCGMAGCGHPAKAHRHYKKAHEKTINTVYQQVVKDLQHVSTKQGQIEAAKAAIEGEVTSIKHEVEKSKREIPQLIDELNRISLSPNYAIYIRSALDILKMRKEQLEYRLDPGNELAIINDGITTLEAQLALLRENEAGRVVETSPEGTQS</sequence>
<comment type="caution">
    <text evidence="3">The sequence shown here is derived from an EMBL/GenBank/DDBJ whole genome shotgun (WGS) entry which is preliminary data.</text>
</comment>
<name>A0A8H3DLZ5_9AGAM</name>
<dbReference type="PANTHER" id="PTHR32046">
    <property type="entry name" value="G DOMAIN-CONTAINING PROTEIN"/>
    <property type="match status" value="1"/>
</dbReference>
<evidence type="ECO:0000259" key="2">
    <source>
        <dbReference type="Pfam" id="PF04548"/>
    </source>
</evidence>
<dbReference type="InterPro" id="IPR027417">
    <property type="entry name" value="P-loop_NTPase"/>
</dbReference>
<dbReference type="EMBL" id="CAJMWY010004443">
    <property type="protein sequence ID" value="CAE6532277.1"/>
    <property type="molecule type" value="Genomic_DNA"/>
</dbReference>
<reference evidence="3" key="1">
    <citation type="submission" date="2021-01" db="EMBL/GenBank/DDBJ databases">
        <authorList>
            <person name="Kaushik A."/>
        </authorList>
    </citation>
    <scope>NUCLEOTIDE SEQUENCE</scope>
    <source>
        <strain evidence="3">AG4-RS23</strain>
    </source>
</reference>
<dbReference type="PANTHER" id="PTHR32046:SF12">
    <property type="entry name" value="AIG1-TYPE G DOMAIN-CONTAINING PROTEIN"/>
    <property type="match status" value="1"/>
</dbReference>
<dbReference type="Pfam" id="PF04548">
    <property type="entry name" value="AIG1"/>
    <property type="match status" value="1"/>
</dbReference>
<organism evidence="3 4">
    <name type="scientific">Rhizoctonia solani</name>
    <dbReference type="NCBI Taxonomy" id="456999"/>
    <lineage>
        <taxon>Eukaryota</taxon>
        <taxon>Fungi</taxon>
        <taxon>Dikarya</taxon>
        <taxon>Basidiomycota</taxon>
        <taxon>Agaricomycotina</taxon>
        <taxon>Agaricomycetes</taxon>
        <taxon>Cantharellales</taxon>
        <taxon>Ceratobasidiaceae</taxon>
        <taxon>Rhizoctonia</taxon>
    </lineage>
</organism>
<gene>
    <name evidence="3" type="ORF">RDB_LOCUS176669</name>
</gene>